<dbReference type="GO" id="GO:0004519">
    <property type="term" value="F:endonuclease activity"/>
    <property type="evidence" value="ECO:0007669"/>
    <property type="project" value="UniProtKB-KW"/>
</dbReference>
<name>A0ABS4YI60_9MICO</name>
<evidence type="ECO:0000313" key="2">
    <source>
        <dbReference type="Proteomes" id="UP000698222"/>
    </source>
</evidence>
<protein>
    <submittedName>
        <fullName evidence="1">Very-short-patch-repair endonuclease</fullName>
    </submittedName>
</protein>
<reference evidence="1 2" key="1">
    <citation type="submission" date="2021-03" db="EMBL/GenBank/DDBJ databases">
        <title>Sequencing the genomes of 1000 actinobacteria strains.</title>
        <authorList>
            <person name="Klenk H.-P."/>
        </authorList>
    </citation>
    <scope>NUCLEOTIDE SEQUENCE [LARGE SCALE GENOMIC DNA]</scope>
    <source>
        <strain evidence="1 2">DSM 14564</strain>
    </source>
</reference>
<proteinExistence type="predicted"/>
<dbReference type="Proteomes" id="UP000698222">
    <property type="component" value="Unassembled WGS sequence"/>
</dbReference>
<keyword evidence="2" id="KW-1185">Reference proteome</keyword>
<keyword evidence="1" id="KW-0255">Endonuclease</keyword>
<accession>A0ABS4YI60</accession>
<comment type="caution">
    <text evidence="1">The sequence shown here is derived from an EMBL/GenBank/DDBJ whole genome shotgun (WGS) entry which is preliminary data.</text>
</comment>
<organism evidence="1 2">
    <name type="scientific">Brachybacterium fresconis</name>
    <dbReference type="NCBI Taxonomy" id="173363"/>
    <lineage>
        <taxon>Bacteria</taxon>
        <taxon>Bacillati</taxon>
        <taxon>Actinomycetota</taxon>
        <taxon>Actinomycetes</taxon>
        <taxon>Micrococcales</taxon>
        <taxon>Dermabacteraceae</taxon>
        <taxon>Brachybacterium</taxon>
    </lineage>
</organism>
<keyword evidence="1" id="KW-0540">Nuclease</keyword>
<keyword evidence="1" id="KW-0378">Hydrolase</keyword>
<dbReference type="Gene3D" id="3.40.960.10">
    <property type="entry name" value="VSR Endonuclease"/>
    <property type="match status" value="1"/>
</dbReference>
<dbReference type="EMBL" id="JAGIOC010000001">
    <property type="protein sequence ID" value="MBP2408482.1"/>
    <property type="molecule type" value="Genomic_DNA"/>
</dbReference>
<gene>
    <name evidence="1" type="ORF">JOF44_001385</name>
</gene>
<dbReference type="RefSeq" id="WP_342591694.1">
    <property type="nucleotide sequence ID" value="NZ_BAAAJV010000004.1"/>
</dbReference>
<sequence>MTSIQPWYATPEAPPDIVALLRLGVRPTCLDGASVHGLWTPPHTGTHVYRPRRLTAGLELENTRALRVRRRGGQAVPSGKAQPLVLHGPELRAWPDLDPVPDVQLILEHAGRCLPVVKAAVLFESAMHREMLSRRDVDRIIASLPQCARRPLARVRGDAESGTETTVRWWFESRGVAVRSQVRFPDGRRRMDLLVGESWVIECDSREFHDDPRSYDEDRERDLHLTSWGYTVTRLSWEQVFRRWSQTERMLLAIYRRGEYRKRPRRGEGALVA</sequence>
<evidence type="ECO:0000313" key="1">
    <source>
        <dbReference type="EMBL" id="MBP2408482.1"/>
    </source>
</evidence>